<keyword evidence="2" id="KW-0732">Signal</keyword>
<dbReference type="SUPFAM" id="SSF53807">
    <property type="entry name" value="Helical backbone' metal receptor"/>
    <property type="match status" value="1"/>
</dbReference>
<dbReference type="PROSITE" id="PS50983">
    <property type="entry name" value="FE_B12_PBP"/>
    <property type="match status" value="1"/>
</dbReference>
<gene>
    <name evidence="4" type="ORF">G5B17_14055</name>
</gene>
<feature type="signal peptide" evidence="2">
    <location>
        <begin position="1"/>
        <end position="29"/>
    </location>
</feature>
<organism evidence="4 5">
    <name type="scientific">Blautia faecis</name>
    <dbReference type="NCBI Taxonomy" id="871665"/>
    <lineage>
        <taxon>Bacteria</taxon>
        <taxon>Bacillati</taxon>
        <taxon>Bacillota</taxon>
        <taxon>Clostridia</taxon>
        <taxon>Lachnospirales</taxon>
        <taxon>Lachnospiraceae</taxon>
        <taxon>Blautia</taxon>
    </lineage>
</organism>
<comment type="caution">
    <text evidence="4">The sequence shown here is derived from an EMBL/GenBank/DDBJ whole genome shotgun (WGS) entry which is preliminary data.</text>
</comment>
<comment type="similarity">
    <text evidence="1">Belongs to the bacterial solute-binding protein 8 family.</text>
</comment>
<evidence type="ECO:0000256" key="2">
    <source>
        <dbReference type="SAM" id="SignalP"/>
    </source>
</evidence>
<feature type="domain" description="Fe/B12 periplasmic-binding" evidence="3">
    <location>
        <begin position="118"/>
        <end position="391"/>
    </location>
</feature>
<accession>A0ABX2HA80</accession>
<dbReference type="PANTHER" id="PTHR30535">
    <property type="entry name" value="VITAMIN B12-BINDING PROTEIN"/>
    <property type="match status" value="1"/>
</dbReference>
<evidence type="ECO:0000313" key="5">
    <source>
        <dbReference type="Proteomes" id="UP001644719"/>
    </source>
</evidence>
<dbReference type="EMBL" id="JAAITS010000042">
    <property type="protein sequence ID" value="NSG86503.1"/>
    <property type="molecule type" value="Genomic_DNA"/>
</dbReference>
<protein>
    <submittedName>
        <fullName evidence="4">ABC transporter substrate-binding protein</fullName>
    </submittedName>
</protein>
<feature type="chain" id="PRO_5046679080" evidence="2">
    <location>
        <begin position="30"/>
        <end position="399"/>
    </location>
</feature>
<dbReference type="Pfam" id="PF01497">
    <property type="entry name" value="Peripla_BP_2"/>
    <property type="match status" value="1"/>
</dbReference>
<dbReference type="InterPro" id="IPR002491">
    <property type="entry name" value="ABC_transptr_periplasmic_BD"/>
</dbReference>
<evidence type="ECO:0000256" key="1">
    <source>
        <dbReference type="ARBA" id="ARBA00008814"/>
    </source>
</evidence>
<evidence type="ECO:0000313" key="4">
    <source>
        <dbReference type="EMBL" id="NSG86503.1"/>
    </source>
</evidence>
<dbReference type="PANTHER" id="PTHR30535:SF34">
    <property type="entry name" value="MOLYBDATE-BINDING PROTEIN MOLA"/>
    <property type="match status" value="1"/>
</dbReference>
<proteinExistence type="inferred from homology"/>
<sequence>MYDKKLKYKILSIFAATVMTFTAITPVWAEEENLEADASGETSSDTSEKSAAPEIAGLTYESAMDLSFAECFDVYYYNDGYKLLDIHDDARYLIVPEGKEAPDDLDPEIQILQQPLDTIYMAATSPMALFDAIGSVDSIKLSGLDASGWYIQSAADAINNGEMTFAGKYDEPDYELLVGDDCDLAIESTMILHAPKVQEMIETLGIPVFTDRSSYESQPLGRTEWIKLYGAMMNKEEEAKTFFDQQAQVIEKLKDFTNTEKTVAFFYINTSGSPVVRNPKDYISSMIEIAGGRNVFADLQDDSGKTSVAITMEEFYNTAADADYLIYNSSIDASVKSIDDLLAKESLMADFKAVKEGNVWVTDDSMYQHTDTIGELITDLNLMLTGGSEEDMTFLHKLS</sequence>
<name>A0ABX2HA80_9FIRM</name>
<dbReference type="InterPro" id="IPR050902">
    <property type="entry name" value="ABC_Transporter_SBP"/>
</dbReference>
<evidence type="ECO:0000259" key="3">
    <source>
        <dbReference type="PROSITE" id="PS50983"/>
    </source>
</evidence>
<reference evidence="4 5" key="1">
    <citation type="journal article" date="2020" name="Cell Host Microbe">
        <title>Functional and Genomic Variation between Human-Derived Isolates of Lachnospiraceae Reveals Inter- and Intra-Species Diversity.</title>
        <authorList>
            <person name="Sorbara M.T."/>
            <person name="Littmann E.R."/>
            <person name="Fontana E."/>
            <person name="Moody T.U."/>
            <person name="Kohout C.E."/>
            <person name="Gjonbalaj M."/>
            <person name="Eaton V."/>
            <person name="Seok R."/>
            <person name="Leiner I.M."/>
            <person name="Pamer E.G."/>
        </authorList>
    </citation>
    <scope>NUCLEOTIDE SEQUENCE [LARGE SCALE GENOMIC DNA]</scope>
    <source>
        <strain evidence="4 5">MSK.17.74</strain>
    </source>
</reference>
<dbReference type="Gene3D" id="3.40.50.1980">
    <property type="entry name" value="Nitrogenase molybdenum iron protein domain"/>
    <property type="match status" value="2"/>
</dbReference>
<dbReference type="Proteomes" id="UP001644719">
    <property type="component" value="Unassembled WGS sequence"/>
</dbReference>
<dbReference type="RefSeq" id="WP_173736061.1">
    <property type="nucleotide sequence ID" value="NZ_JAAITS010000042.1"/>
</dbReference>
<keyword evidence="5" id="KW-1185">Reference proteome</keyword>